<evidence type="ECO:0000256" key="1">
    <source>
        <dbReference type="SAM" id="MobiDB-lite"/>
    </source>
</evidence>
<dbReference type="Proteomes" id="UP000756346">
    <property type="component" value="Unassembled WGS sequence"/>
</dbReference>
<proteinExistence type="predicted"/>
<dbReference type="RefSeq" id="XP_046016513.1">
    <property type="nucleotide sequence ID" value="XM_046152692.1"/>
</dbReference>
<reference evidence="3" key="1">
    <citation type="journal article" date="2021" name="Nat. Commun.">
        <title>Genetic determinants of endophytism in the Arabidopsis root mycobiome.</title>
        <authorList>
            <person name="Mesny F."/>
            <person name="Miyauchi S."/>
            <person name="Thiergart T."/>
            <person name="Pickel B."/>
            <person name="Atanasova L."/>
            <person name="Karlsson M."/>
            <person name="Huettel B."/>
            <person name="Barry K.W."/>
            <person name="Haridas S."/>
            <person name="Chen C."/>
            <person name="Bauer D."/>
            <person name="Andreopoulos W."/>
            <person name="Pangilinan J."/>
            <person name="LaButti K."/>
            <person name="Riley R."/>
            <person name="Lipzen A."/>
            <person name="Clum A."/>
            <person name="Drula E."/>
            <person name="Henrissat B."/>
            <person name="Kohler A."/>
            <person name="Grigoriev I.V."/>
            <person name="Martin F.M."/>
            <person name="Hacquard S."/>
        </authorList>
    </citation>
    <scope>NUCLEOTIDE SEQUENCE</scope>
    <source>
        <strain evidence="3">MPI-CAGE-CH-0230</strain>
    </source>
</reference>
<sequence>MARYRGRSLCLALTLTLATWLGLILRQRQDSMAVSVSSVPSAEIDETCRMSVPGGHHTSSKSWKEDTKPHFCA</sequence>
<gene>
    <name evidence="3" type="ORF">B0I36DRAFT_313951</name>
</gene>
<feature type="region of interest" description="Disordered" evidence="1">
    <location>
        <begin position="50"/>
        <end position="73"/>
    </location>
</feature>
<keyword evidence="4" id="KW-1185">Reference proteome</keyword>
<name>A0A9P9BTV3_9PEZI</name>
<comment type="caution">
    <text evidence="3">The sequence shown here is derived from an EMBL/GenBank/DDBJ whole genome shotgun (WGS) entry which is preliminary data.</text>
</comment>
<dbReference type="EMBL" id="JAGTJQ010000002">
    <property type="protein sequence ID" value="KAH7037392.1"/>
    <property type="molecule type" value="Genomic_DNA"/>
</dbReference>
<feature type="compositionally biased region" description="Basic and acidic residues" evidence="1">
    <location>
        <begin position="62"/>
        <end position="73"/>
    </location>
</feature>
<evidence type="ECO:0000313" key="4">
    <source>
        <dbReference type="Proteomes" id="UP000756346"/>
    </source>
</evidence>
<evidence type="ECO:0000256" key="2">
    <source>
        <dbReference type="SAM" id="SignalP"/>
    </source>
</evidence>
<dbReference type="GeneID" id="70182238"/>
<evidence type="ECO:0000313" key="3">
    <source>
        <dbReference type="EMBL" id="KAH7037392.1"/>
    </source>
</evidence>
<organism evidence="3 4">
    <name type="scientific">Microdochium trichocladiopsis</name>
    <dbReference type="NCBI Taxonomy" id="1682393"/>
    <lineage>
        <taxon>Eukaryota</taxon>
        <taxon>Fungi</taxon>
        <taxon>Dikarya</taxon>
        <taxon>Ascomycota</taxon>
        <taxon>Pezizomycotina</taxon>
        <taxon>Sordariomycetes</taxon>
        <taxon>Xylariomycetidae</taxon>
        <taxon>Xylariales</taxon>
        <taxon>Microdochiaceae</taxon>
        <taxon>Microdochium</taxon>
    </lineage>
</organism>
<feature type="chain" id="PRO_5040327478" evidence="2">
    <location>
        <begin position="27"/>
        <end position="73"/>
    </location>
</feature>
<accession>A0A9P9BTV3</accession>
<feature type="signal peptide" evidence="2">
    <location>
        <begin position="1"/>
        <end position="26"/>
    </location>
</feature>
<keyword evidence="2" id="KW-0732">Signal</keyword>
<dbReference type="AlphaFoldDB" id="A0A9P9BTV3"/>
<protein>
    <submittedName>
        <fullName evidence="3">Uncharacterized protein</fullName>
    </submittedName>
</protein>